<dbReference type="Pfam" id="PF00149">
    <property type="entry name" value="Metallophos"/>
    <property type="match status" value="1"/>
</dbReference>
<gene>
    <name evidence="3" type="ORF">OS889_03710</name>
</gene>
<dbReference type="EMBL" id="JBGNYA010000001">
    <property type="protein sequence ID" value="MFA1610113.1"/>
    <property type="molecule type" value="Genomic_DNA"/>
</dbReference>
<dbReference type="InterPro" id="IPR004843">
    <property type="entry name" value="Calcineurin-like_PHP"/>
</dbReference>
<proteinExistence type="predicted"/>
<evidence type="ECO:0000313" key="4">
    <source>
        <dbReference type="Proteomes" id="UP001570511"/>
    </source>
</evidence>
<dbReference type="InterPro" id="IPR029052">
    <property type="entry name" value="Metallo-depent_PP-like"/>
</dbReference>
<dbReference type="Proteomes" id="UP001570511">
    <property type="component" value="Unassembled WGS sequence"/>
</dbReference>
<dbReference type="AlphaFoldDB" id="A0ABD5MAT0"/>
<feature type="compositionally biased region" description="Basic and acidic residues" evidence="1">
    <location>
        <begin position="1"/>
        <end position="13"/>
    </location>
</feature>
<evidence type="ECO:0000259" key="2">
    <source>
        <dbReference type="Pfam" id="PF00149"/>
    </source>
</evidence>
<feature type="domain" description="Calcineurin-like phosphoesterase" evidence="2">
    <location>
        <begin position="47"/>
        <end position="198"/>
    </location>
</feature>
<protein>
    <submittedName>
        <fullName evidence="3">Metallophosphoesterase family protein</fullName>
        <ecNumber evidence="3">3.1.-.-</ecNumber>
    </submittedName>
</protein>
<sequence>MDHTATPTDDRPLAPRPDAGATVSDGDLHPAVAERHERLDASAWDDIYVVGDVHGCIDELRRLTAALDPGPDDLVVFVGDLVRKGPDSKAVLEFVRERENFRSVRGNNEDKLIHGRKTLDGLDDADRRYLESLPVAISWDDAFVVHGGIDPTRPLASQDIESLLNCRSIPAENGYDGPFWFEQYRGPPRTFFGHTVLDEPVRTEWAIGLDTGCVYGGSLTAYDWSADAFVRVPAARTYEARADEKILEPEQLDA</sequence>
<organism evidence="3 4">
    <name type="scientific">Halobellus rubicundus</name>
    <dbReference type="NCBI Taxonomy" id="2996466"/>
    <lineage>
        <taxon>Archaea</taxon>
        <taxon>Methanobacteriati</taxon>
        <taxon>Methanobacteriota</taxon>
        <taxon>Stenosarchaea group</taxon>
        <taxon>Halobacteria</taxon>
        <taxon>Halobacteriales</taxon>
        <taxon>Haloferacaceae</taxon>
        <taxon>Halobellus</taxon>
    </lineage>
</organism>
<dbReference type="PANTHER" id="PTHR42850:SF4">
    <property type="entry name" value="ZINC-DEPENDENT ENDOPOLYPHOSPHATASE"/>
    <property type="match status" value="1"/>
</dbReference>
<accession>A0ABD5MAT0</accession>
<dbReference type="CDD" id="cd00144">
    <property type="entry name" value="MPP_PPP_family"/>
    <property type="match status" value="1"/>
</dbReference>
<evidence type="ECO:0000313" key="3">
    <source>
        <dbReference type="EMBL" id="MFA1610113.1"/>
    </source>
</evidence>
<reference evidence="3 4" key="1">
    <citation type="submission" date="2024-08" db="EMBL/GenBank/DDBJ databases">
        <title>Halobellus sp. MBLA0158 whole genome sequence.</title>
        <authorList>
            <person name="Hwang C.Y."/>
            <person name="Cho E.-S."/>
            <person name="Seo M.-J."/>
        </authorList>
    </citation>
    <scope>NUCLEOTIDE SEQUENCE [LARGE SCALE GENOMIC DNA]</scope>
    <source>
        <strain evidence="3 4">MBLA0158</strain>
    </source>
</reference>
<dbReference type="PANTHER" id="PTHR42850">
    <property type="entry name" value="METALLOPHOSPHOESTERASE"/>
    <property type="match status" value="1"/>
</dbReference>
<dbReference type="GO" id="GO:0016787">
    <property type="term" value="F:hydrolase activity"/>
    <property type="evidence" value="ECO:0007669"/>
    <property type="project" value="UniProtKB-KW"/>
</dbReference>
<dbReference type="Gene3D" id="3.60.21.10">
    <property type="match status" value="1"/>
</dbReference>
<keyword evidence="3" id="KW-0378">Hydrolase</keyword>
<evidence type="ECO:0000256" key="1">
    <source>
        <dbReference type="SAM" id="MobiDB-lite"/>
    </source>
</evidence>
<name>A0ABD5MAT0_9EURY</name>
<dbReference type="RefSeq" id="WP_372387408.1">
    <property type="nucleotide sequence ID" value="NZ_JBGNYA010000001.1"/>
</dbReference>
<comment type="caution">
    <text evidence="3">The sequence shown here is derived from an EMBL/GenBank/DDBJ whole genome shotgun (WGS) entry which is preliminary data.</text>
</comment>
<dbReference type="SUPFAM" id="SSF56300">
    <property type="entry name" value="Metallo-dependent phosphatases"/>
    <property type="match status" value="1"/>
</dbReference>
<dbReference type="EC" id="3.1.-.-" evidence="3"/>
<feature type="region of interest" description="Disordered" evidence="1">
    <location>
        <begin position="1"/>
        <end position="26"/>
    </location>
</feature>
<keyword evidence="4" id="KW-1185">Reference proteome</keyword>
<dbReference type="InterPro" id="IPR050126">
    <property type="entry name" value="Ap4A_hydrolase"/>
</dbReference>